<keyword evidence="2" id="KW-0067">ATP-binding</keyword>
<dbReference type="PANTHER" id="PTHR47957:SF3">
    <property type="entry name" value="ATP-DEPENDENT HELICASE HRQ1"/>
    <property type="match status" value="1"/>
</dbReference>
<protein>
    <submittedName>
        <fullName evidence="5">Helicase</fullName>
    </submittedName>
</protein>
<dbReference type="SMART" id="SM00490">
    <property type="entry name" value="HELICc"/>
    <property type="match status" value="1"/>
</dbReference>
<gene>
    <name evidence="5" type="ORF">N790_09140</name>
</gene>
<dbReference type="PROSITE" id="PS51194">
    <property type="entry name" value="HELICASE_CTER"/>
    <property type="match status" value="1"/>
</dbReference>
<dbReference type="AlphaFoldDB" id="A0A091B2S8"/>
<dbReference type="InterPro" id="IPR055227">
    <property type="entry name" value="HRQ1_WHD"/>
</dbReference>
<dbReference type="GO" id="GO:0043138">
    <property type="term" value="F:3'-5' DNA helicase activity"/>
    <property type="evidence" value="ECO:0007669"/>
    <property type="project" value="TreeGrafter"/>
</dbReference>
<evidence type="ECO:0000313" key="6">
    <source>
        <dbReference type="Proteomes" id="UP000029392"/>
    </source>
</evidence>
<dbReference type="OrthoDB" id="9760034at2"/>
<evidence type="ECO:0000259" key="3">
    <source>
        <dbReference type="PROSITE" id="PS51192"/>
    </source>
</evidence>
<dbReference type="RefSeq" id="WP_052385870.1">
    <property type="nucleotide sequence ID" value="NZ_AVCH01000175.1"/>
</dbReference>
<dbReference type="PATRIC" id="fig|1384054.3.peg.1943"/>
<feature type="domain" description="Helicase C-terminal" evidence="4">
    <location>
        <begin position="307"/>
        <end position="459"/>
    </location>
</feature>
<keyword evidence="5" id="KW-0378">Hydrolase</keyword>
<organism evidence="5 6">
    <name type="scientific">Arenimonas malthae CC-JY-1</name>
    <dbReference type="NCBI Taxonomy" id="1384054"/>
    <lineage>
        <taxon>Bacteria</taxon>
        <taxon>Pseudomonadati</taxon>
        <taxon>Pseudomonadota</taxon>
        <taxon>Gammaproteobacteria</taxon>
        <taxon>Lysobacterales</taxon>
        <taxon>Lysobacteraceae</taxon>
        <taxon>Arenimonas</taxon>
    </lineage>
</organism>
<dbReference type="InterPro" id="IPR011545">
    <property type="entry name" value="DEAD/DEAH_box_helicase_dom"/>
</dbReference>
<dbReference type="Pfam" id="PF09369">
    <property type="entry name" value="MZB"/>
    <property type="match status" value="1"/>
</dbReference>
<comment type="caution">
    <text evidence="5">The sequence shown here is derived from an EMBL/GenBank/DDBJ whole genome shotgun (WGS) entry which is preliminary data.</text>
</comment>
<keyword evidence="5" id="KW-0347">Helicase</keyword>
<proteinExistence type="predicted"/>
<dbReference type="Proteomes" id="UP000029392">
    <property type="component" value="Unassembled WGS sequence"/>
</dbReference>
<dbReference type="PROSITE" id="PS51192">
    <property type="entry name" value="HELICASE_ATP_BIND_1"/>
    <property type="match status" value="1"/>
</dbReference>
<dbReference type="CDD" id="cd18797">
    <property type="entry name" value="SF2_C_Hrq"/>
    <property type="match status" value="1"/>
</dbReference>
<dbReference type="SMART" id="SM00487">
    <property type="entry name" value="DEXDc"/>
    <property type="match status" value="1"/>
</dbReference>
<dbReference type="InterPro" id="IPR018973">
    <property type="entry name" value="MZB"/>
</dbReference>
<dbReference type="InterPro" id="IPR001650">
    <property type="entry name" value="Helicase_C-like"/>
</dbReference>
<keyword evidence="6" id="KW-1185">Reference proteome</keyword>
<evidence type="ECO:0000259" key="4">
    <source>
        <dbReference type="PROSITE" id="PS51194"/>
    </source>
</evidence>
<evidence type="ECO:0000256" key="2">
    <source>
        <dbReference type="ARBA" id="ARBA00022840"/>
    </source>
</evidence>
<dbReference type="PANTHER" id="PTHR47957">
    <property type="entry name" value="ATP-DEPENDENT HELICASE HRQ1"/>
    <property type="match status" value="1"/>
</dbReference>
<dbReference type="InterPro" id="IPR014001">
    <property type="entry name" value="Helicase_ATP-bd"/>
</dbReference>
<reference evidence="5 6" key="1">
    <citation type="submission" date="2013-09" db="EMBL/GenBank/DDBJ databases">
        <title>Genome sequencing of Arenimonas malthae.</title>
        <authorList>
            <person name="Chen F."/>
            <person name="Wang G."/>
        </authorList>
    </citation>
    <scope>NUCLEOTIDE SEQUENCE [LARGE SCALE GENOMIC DNA]</scope>
    <source>
        <strain evidence="5 6">CC-JY-1</strain>
    </source>
</reference>
<name>A0A091B2S8_9GAMM</name>
<dbReference type="eggNOG" id="COG1205">
    <property type="taxonomic scope" value="Bacteria"/>
</dbReference>
<sequence length="816" mass="88719">MPSTALARHDARALALDPALPAGLPGSPRARDPRQLAERLQSKYGDRVTGHFVQPARDGRYAPLPADLPPNLAGALRERGIGQLYSHQAEAWEAAQAGRHFVVVTPTASGKSLCYTLPVVSAAMRQQAKALFLFPTKALAQDQVAELLELNRAGQLGLRCHTFDGDTPGDARQAVRLHADLVVSNPDMLHQAILPHHTKWAQFFENLRYVVIDEVHTYRGVFGSHLANVIRRLKRVCAFYGANPQFILCSATIGNPGAHAEALVEAPVKAITESGAPVGEKHLLLWNPPVVNPDLGLRASARSQSNRIARLAIRAGLKTLVFAQSRTMVEVLTKYLKDVFDHDPRKPPRIRAYRGGYLPNERREAERAMRAGTVDGIVSTSALELGVDIGALDVVVLNGYPGSVAATWQRVGRAGRRQQPSLGVLVASSDPLDQYLVRHPDFFAQANPEHARIAPDQPLILLDHLRCAAFELPFLRGESYGPMDPAPWLDVLAETGVLHAEGERWDWIADSYPANAVSLRSVADGNFVVVDSTDGARKIIAEVDYSAAALTLYEGAIHMVQSVPFQVERLDWEGRKAYVTRTHVDYYTDAIDYTKLKVLERFDGVRAGAGSAQHGEVHVVRRVPGYKKIRYYTHENIGYGPVNLPDQEMHTTSLWWQLPQDTLEQAFGSRQDALDGFLGAAHALHVVATVAVMAEGRDLRQAVGSGDGAWFAHADGRGRGQLRGAGGDTASPEAAERFTPTVYLYDNYPGGIGLSEPLWRRQAELVQRALALVAACDCRAGCPACVGPVLAGDEDKPEGTPKALAAKVLALLGDAA</sequence>
<dbReference type="Gene3D" id="3.40.50.300">
    <property type="entry name" value="P-loop containing nucleotide triphosphate hydrolases"/>
    <property type="match status" value="2"/>
</dbReference>
<dbReference type="SUPFAM" id="SSF52540">
    <property type="entry name" value="P-loop containing nucleoside triphosphate hydrolases"/>
    <property type="match status" value="1"/>
</dbReference>
<dbReference type="EMBL" id="AVCH01000175">
    <property type="protein sequence ID" value="KFN45956.1"/>
    <property type="molecule type" value="Genomic_DNA"/>
</dbReference>
<dbReference type="GO" id="GO:0036297">
    <property type="term" value="P:interstrand cross-link repair"/>
    <property type="evidence" value="ECO:0007669"/>
    <property type="project" value="TreeGrafter"/>
</dbReference>
<dbReference type="GO" id="GO:0003676">
    <property type="term" value="F:nucleic acid binding"/>
    <property type="evidence" value="ECO:0007669"/>
    <property type="project" value="InterPro"/>
</dbReference>
<accession>A0A091B2S8</accession>
<dbReference type="Pfam" id="PF22982">
    <property type="entry name" value="WHD_HRQ1"/>
    <property type="match status" value="1"/>
</dbReference>
<dbReference type="CDD" id="cd17923">
    <property type="entry name" value="DEXHc_Hrq1-like"/>
    <property type="match status" value="1"/>
</dbReference>
<keyword evidence="1" id="KW-0547">Nucleotide-binding</keyword>
<dbReference type="STRING" id="1384054.N790_09140"/>
<dbReference type="GO" id="GO:0006289">
    <property type="term" value="P:nucleotide-excision repair"/>
    <property type="evidence" value="ECO:0007669"/>
    <property type="project" value="TreeGrafter"/>
</dbReference>
<evidence type="ECO:0000256" key="1">
    <source>
        <dbReference type="ARBA" id="ARBA00022741"/>
    </source>
</evidence>
<dbReference type="GO" id="GO:0005524">
    <property type="term" value="F:ATP binding"/>
    <property type="evidence" value="ECO:0007669"/>
    <property type="project" value="UniProtKB-KW"/>
</dbReference>
<dbReference type="InterPro" id="IPR027417">
    <property type="entry name" value="P-loop_NTPase"/>
</dbReference>
<dbReference type="Pfam" id="PF00271">
    <property type="entry name" value="Helicase_C"/>
    <property type="match status" value="1"/>
</dbReference>
<dbReference type="Pfam" id="PF00270">
    <property type="entry name" value="DEAD"/>
    <property type="match status" value="1"/>
</dbReference>
<evidence type="ECO:0000313" key="5">
    <source>
        <dbReference type="EMBL" id="KFN45956.1"/>
    </source>
</evidence>
<feature type="domain" description="Helicase ATP-binding" evidence="3">
    <location>
        <begin position="92"/>
        <end position="271"/>
    </location>
</feature>